<organism evidence="2 3">
    <name type="scientific">Diaporthe vaccinii</name>
    <dbReference type="NCBI Taxonomy" id="105482"/>
    <lineage>
        <taxon>Eukaryota</taxon>
        <taxon>Fungi</taxon>
        <taxon>Dikarya</taxon>
        <taxon>Ascomycota</taxon>
        <taxon>Pezizomycotina</taxon>
        <taxon>Sordariomycetes</taxon>
        <taxon>Sordariomycetidae</taxon>
        <taxon>Diaporthales</taxon>
        <taxon>Diaporthaceae</taxon>
        <taxon>Diaporthe</taxon>
        <taxon>Diaporthe eres species complex</taxon>
    </lineage>
</organism>
<evidence type="ECO:0000313" key="2">
    <source>
        <dbReference type="EMBL" id="KAL2291049.1"/>
    </source>
</evidence>
<dbReference type="Proteomes" id="UP001600888">
    <property type="component" value="Unassembled WGS sequence"/>
</dbReference>
<feature type="region of interest" description="Disordered" evidence="1">
    <location>
        <begin position="1"/>
        <end position="38"/>
    </location>
</feature>
<keyword evidence="3" id="KW-1185">Reference proteome</keyword>
<evidence type="ECO:0000313" key="3">
    <source>
        <dbReference type="Proteomes" id="UP001600888"/>
    </source>
</evidence>
<feature type="region of interest" description="Disordered" evidence="1">
    <location>
        <begin position="98"/>
        <end position="119"/>
    </location>
</feature>
<proteinExistence type="predicted"/>
<comment type="caution">
    <text evidence="2">The sequence shown here is derived from an EMBL/GenBank/DDBJ whole genome shotgun (WGS) entry which is preliminary data.</text>
</comment>
<name>A0ABR4F8M1_9PEZI</name>
<gene>
    <name evidence="2" type="ORF">FJTKL_13744</name>
</gene>
<evidence type="ECO:0000256" key="1">
    <source>
        <dbReference type="SAM" id="MobiDB-lite"/>
    </source>
</evidence>
<reference evidence="2 3" key="1">
    <citation type="submission" date="2024-03" db="EMBL/GenBank/DDBJ databases">
        <title>A high-quality draft genome sequence of Diaporthe vaccinii, a causative agent of upright dieback and viscid rot disease in cranberry plants.</title>
        <authorList>
            <person name="Sarrasin M."/>
            <person name="Lang B.F."/>
            <person name="Burger G."/>
        </authorList>
    </citation>
    <scope>NUCLEOTIDE SEQUENCE [LARGE SCALE GENOMIC DNA]</scope>
    <source>
        <strain evidence="2 3">IS7</strain>
    </source>
</reference>
<feature type="compositionally biased region" description="Polar residues" evidence="1">
    <location>
        <begin position="1"/>
        <end position="14"/>
    </location>
</feature>
<dbReference type="EMBL" id="JBAWTH010000007">
    <property type="protein sequence ID" value="KAL2291049.1"/>
    <property type="molecule type" value="Genomic_DNA"/>
</dbReference>
<accession>A0ABR4F8M1</accession>
<protein>
    <submittedName>
        <fullName evidence="2">Uncharacterized protein</fullName>
    </submittedName>
</protein>
<sequence length="119" mass="13522">MQRRQTGIKQETSPQEPPGILPLSKSHNCRIPPDPRYLGDETRQTEKLLLVRLHQVEPSRPLRLTGGARCIVLLCRGRGVPGPDVDNSLGTWDWKTRREPHRKEEVSSLELEEGRIDGV</sequence>